<evidence type="ECO:0000313" key="1">
    <source>
        <dbReference type="EMBL" id="DAE03954.1"/>
    </source>
</evidence>
<accession>A0A8S5PAF2</accession>
<protein>
    <submittedName>
        <fullName evidence="1">Uncharacterized protein</fullName>
    </submittedName>
</protein>
<sequence>MLIFQSFPYNHVLSIIQLYYIPYVNTNQRKGQNISKINYK</sequence>
<name>A0A8S5PAF2_9CAUD</name>
<organism evidence="1">
    <name type="scientific">Myoviridae sp. ct2cn10</name>
    <dbReference type="NCBI Taxonomy" id="2825022"/>
    <lineage>
        <taxon>Viruses</taxon>
        <taxon>Duplodnaviria</taxon>
        <taxon>Heunggongvirae</taxon>
        <taxon>Uroviricota</taxon>
        <taxon>Caudoviricetes</taxon>
    </lineage>
</organism>
<reference evidence="1" key="1">
    <citation type="journal article" date="2021" name="Proc. Natl. Acad. Sci. U.S.A.">
        <title>A Catalog of Tens of Thousands of Viruses from Human Metagenomes Reveals Hidden Associations with Chronic Diseases.</title>
        <authorList>
            <person name="Tisza M.J."/>
            <person name="Buck C.B."/>
        </authorList>
    </citation>
    <scope>NUCLEOTIDE SEQUENCE</scope>
    <source>
        <strain evidence="1">Ct2cn10</strain>
    </source>
</reference>
<proteinExistence type="predicted"/>
<dbReference type="EMBL" id="BK015379">
    <property type="protein sequence ID" value="DAE03954.1"/>
    <property type="molecule type" value="Genomic_DNA"/>
</dbReference>